<accession>A0A9W7FFF3</accession>
<comment type="caution">
    <text evidence="2">The sequence shown here is derived from an EMBL/GenBank/DDBJ whole genome shotgun (WGS) entry which is preliminary data.</text>
</comment>
<reference evidence="3" key="1">
    <citation type="journal article" date="2023" name="Commun. Biol.">
        <title>Genome analysis of Parmales, the sister group of diatoms, reveals the evolutionary specialization of diatoms from phago-mixotrophs to photoautotrophs.</title>
        <authorList>
            <person name="Ban H."/>
            <person name="Sato S."/>
            <person name="Yoshikawa S."/>
            <person name="Yamada K."/>
            <person name="Nakamura Y."/>
            <person name="Ichinomiya M."/>
            <person name="Sato N."/>
            <person name="Blanc-Mathieu R."/>
            <person name="Endo H."/>
            <person name="Kuwata A."/>
            <person name="Ogata H."/>
        </authorList>
    </citation>
    <scope>NUCLEOTIDE SEQUENCE [LARGE SCALE GENOMIC DNA]</scope>
    <source>
        <strain evidence="3">NIES 3700</strain>
    </source>
</reference>
<protein>
    <submittedName>
        <fullName evidence="2">Uncharacterized protein</fullName>
    </submittedName>
</protein>
<feature type="transmembrane region" description="Helical" evidence="1">
    <location>
        <begin position="12"/>
        <end position="33"/>
    </location>
</feature>
<gene>
    <name evidence="2" type="ORF">TrLO_g10093</name>
</gene>
<dbReference type="OrthoDB" id="10357584at2759"/>
<keyword evidence="3" id="KW-1185">Reference proteome</keyword>
<feature type="transmembrane region" description="Helical" evidence="1">
    <location>
        <begin position="83"/>
        <end position="101"/>
    </location>
</feature>
<dbReference type="EMBL" id="BRXW01000158">
    <property type="protein sequence ID" value="GMI11099.1"/>
    <property type="molecule type" value="Genomic_DNA"/>
</dbReference>
<dbReference type="Proteomes" id="UP001165122">
    <property type="component" value="Unassembled WGS sequence"/>
</dbReference>
<organism evidence="2 3">
    <name type="scientific">Triparma laevis f. longispina</name>
    <dbReference type="NCBI Taxonomy" id="1714387"/>
    <lineage>
        <taxon>Eukaryota</taxon>
        <taxon>Sar</taxon>
        <taxon>Stramenopiles</taxon>
        <taxon>Ochrophyta</taxon>
        <taxon>Bolidophyceae</taxon>
        <taxon>Parmales</taxon>
        <taxon>Triparmaceae</taxon>
        <taxon>Triparma</taxon>
    </lineage>
</organism>
<keyword evidence="1" id="KW-1133">Transmembrane helix</keyword>
<evidence type="ECO:0000313" key="2">
    <source>
        <dbReference type="EMBL" id="GMI11099.1"/>
    </source>
</evidence>
<dbReference type="AlphaFoldDB" id="A0A9W7FFF3"/>
<keyword evidence="1" id="KW-0472">Membrane</keyword>
<keyword evidence="1" id="KW-0812">Transmembrane</keyword>
<evidence type="ECO:0000313" key="3">
    <source>
        <dbReference type="Proteomes" id="UP001165122"/>
    </source>
</evidence>
<proteinExistence type="predicted"/>
<evidence type="ECO:0000256" key="1">
    <source>
        <dbReference type="SAM" id="Phobius"/>
    </source>
</evidence>
<sequence length="120" mass="13594">MAPTMNLTDLKRHAWTFLVLYICIPSCLTLMAWSYGLLGTCGSICYEVLSDVGLTGLQAYVMEGKDTLLRCEKCCLGNWDNEFHKNIGVPFVVAFLMIYVIRNKVAQVKKHTVTELKKKK</sequence>
<name>A0A9W7FFF3_9STRA</name>